<dbReference type="InterPro" id="IPR006683">
    <property type="entry name" value="Thioestr_dom"/>
</dbReference>
<dbReference type="PANTHER" id="PTHR12655:SF0">
    <property type="entry name" value="ACYL-COENZYME A THIOESTERASE 9, MITOCHONDRIAL"/>
    <property type="match status" value="1"/>
</dbReference>
<dbReference type="InterPro" id="IPR029069">
    <property type="entry name" value="HotDog_dom_sf"/>
</dbReference>
<keyword evidence="4" id="KW-0809">Transit peptide</keyword>
<dbReference type="SUPFAM" id="SSF54637">
    <property type="entry name" value="Thioesterase/thiol ester dehydrase-isomerase"/>
    <property type="match status" value="2"/>
</dbReference>
<feature type="region of interest" description="Disordered" evidence="5">
    <location>
        <begin position="177"/>
        <end position="201"/>
    </location>
</feature>
<organism evidence="7 8">
    <name type="scientific">Cafeteria roenbergensis</name>
    <name type="common">Marine flagellate</name>
    <dbReference type="NCBI Taxonomy" id="33653"/>
    <lineage>
        <taxon>Eukaryota</taxon>
        <taxon>Sar</taxon>
        <taxon>Stramenopiles</taxon>
        <taxon>Bigyra</taxon>
        <taxon>Opalozoa</taxon>
        <taxon>Bicosoecida</taxon>
        <taxon>Cafeteriaceae</taxon>
        <taxon>Cafeteria</taxon>
    </lineage>
</organism>
<name>A0A5A8DFT3_CAFRO</name>
<accession>A0A5A8DFT3</accession>
<dbReference type="GO" id="GO:0047617">
    <property type="term" value="F:fatty acyl-CoA hydrolase activity"/>
    <property type="evidence" value="ECO:0007669"/>
    <property type="project" value="TreeGrafter"/>
</dbReference>
<dbReference type="Proteomes" id="UP000325113">
    <property type="component" value="Unassembled WGS sequence"/>
</dbReference>
<keyword evidence="2" id="KW-0677">Repeat</keyword>
<reference evidence="7 8" key="1">
    <citation type="submission" date="2019-07" db="EMBL/GenBank/DDBJ databases">
        <title>Genomes of Cafeteria roenbergensis.</title>
        <authorList>
            <person name="Fischer M.G."/>
            <person name="Hackl T."/>
            <person name="Roman M."/>
        </authorList>
    </citation>
    <scope>NUCLEOTIDE SEQUENCE [LARGE SCALE GENOMIC DNA]</scope>
    <source>
        <strain evidence="7 8">Cflag</strain>
    </source>
</reference>
<sequence length="475" mass="49723">MRRKLDNSRRDATRFPEGNLPKAPSASSLCIELPLGSDPELRDQYLSWRGSVRLGRLLEDADAFAGTVAFLHCDDALSHTAPQRLVTASIDRIDMRRPVPVEDLAMCGNVTWAGRSSLRVSMSLGPRSKAASSSTSRPMEDPVLTASFVFVAVDEQGKATPVNPLTPTNDAEQARFDAAAAAAQTRRSERSSSLERTAPRSDEAALIHQLLMADGWGDSRTHGDGGAAGSPGIAAAAAAAEAAAAAAAAKASGPAGGEVECSATGPIQLRSTVVTTNTLTQPQERNTAGKVFGGFLCRKAFEVAHSAASLFALRSGVDCVPLLVAADNITFDRPVEVGRLLTFSASVVYTGASADNGDGGPQRADAWPTEGQLCQVRAETTVLDMSSGARSTSNTFQFTFLCSPRQSRSAIAGGASRVPGVDASGIPDASLGAELLAVRPETYPDAMLFLDGRRRLRASVDIGRTIDSSLVPPRA</sequence>
<dbReference type="PROSITE" id="PS51770">
    <property type="entry name" value="HOTDOG_ACOT"/>
    <property type="match status" value="2"/>
</dbReference>
<dbReference type="EMBL" id="VLTM01000022">
    <property type="protein sequence ID" value="KAA0163477.1"/>
    <property type="molecule type" value="Genomic_DNA"/>
</dbReference>
<feature type="domain" description="HotDog ACOT-type" evidence="6">
    <location>
        <begin position="31"/>
        <end position="156"/>
    </location>
</feature>
<evidence type="ECO:0000256" key="5">
    <source>
        <dbReference type="SAM" id="MobiDB-lite"/>
    </source>
</evidence>
<evidence type="ECO:0000256" key="3">
    <source>
        <dbReference type="ARBA" id="ARBA00022801"/>
    </source>
</evidence>
<dbReference type="InterPro" id="IPR033120">
    <property type="entry name" value="HOTDOG_ACOT"/>
</dbReference>
<dbReference type="GO" id="GO:0005739">
    <property type="term" value="C:mitochondrion"/>
    <property type="evidence" value="ECO:0007669"/>
    <property type="project" value="TreeGrafter"/>
</dbReference>
<dbReference type="CDD" id="cd03442">
    <property type="entry name" value="BFIT_BACH"/>
    <property type="match status" value="2"/>
</dbReference>
<evidence type="ECO:0000256" key="4">
    <source>
        <dbReference type="ARBA" id="ARBA00022946"/>
    </source>
</evidence>
<feature type="region of interest" description="Disordered" evidence="5">
    <location>
        <begin position="1"/>
        <end position="24"/>
    </location>
</feature>
<dbReference type="Pfam" id="PF03061">
    <property type="entry name" value="4HBT"/>
    <property type="match status" value="2"/>
</dbReference>
<dbReference type="GO" id="GO:0006637">
    <property type="term" value="P:acyl-CoA metabolic process"/>
    <property type="evidence" value="ECO:0007669"/>
    <property type="project" value="TreeGrafter"/>
</dbReference>
<evidence type="ECO:0000256" key="2">
    <source>
        <dbReference type="ARBA" id="ARBA00022737"/>
    </source>
</evidence>
<evidence type="ECO:0000313" key="7">
    <source>
        <dbReference type="EMBL" id="KAA0163477.1"/>
    </source>
</evidence>
<proteinExistence type="inferred from homology"/>
<protein>
    <recommendedName>
        <fullName evidence="6">HotDog ACOT-type domain-containing protein</fullName>
    </recommendedName>
</protein>
<dbReference type="PANTHER" id="PTHR12655">
    <property type="entry name" value="ACYL-COA THIOESTERASE"/>
    <property type="match status" value="1"/>
</dbReference>
<dbReference type="AlphaFoldDB" id="A0A5A8DFT3"/>
<feature type="domain" description="HotDog ACOT-type" evidence="6">
    <location>
        <begin position="270"/>
        <end position="406"/>
    </location>
</feature>
<comment type="similarity">
    <text evidence="1">Belongs to the acyl coenzyme A hydrolase family.</text>
</comment>
<evidence type="ECO:0000256" key="1">
    <source>
        <dbReference type="ARBA" id="ARBA00010458"/>
    </source>
</evidence>
<feature type="compositionally biased region" description="Basic and acidic residues" evidence="5">
    <location>
        <begin position="1"/>
        <end position="14"/>
    </location>
</feature>
<dbReference type="Gene3D" id="3.10.129.10">
    <property type="entry name" value="Hotdog Thioesterase"/>
    <property type="match status" value="2"/>
</dbReference>
<comment type="caution">
    <text evidence="7">The sequence shown here is derived from an EMBL/GenBank/DDBJ whole genome shotgun (WGS) entry which is preliminary data.</text>
</comment>
<evidence type="ECO:0000259" key="6">
    <source>
        <dbReference type="PROSITE" id="PS51770"/>
    </source>
</evidence>
<feature type="compositionally biased region" description="Basic and acidic residues" evidence="5">
    <location>
        <begin position="186"/>
        <end position="201"/>
    </location>
</feature>
<keyword evidence="3" id="KW-0378">Hydrolase</keyword>
<gene>
    <name evidence="7" type="ORF">FNF31_02871</name>
</gene>
<evidence type="ECO:0000313" key="8">
    <source>
        <dbReference type="Proteomes" id="UP000325113"/>
    </source>
</evidence>